<keyword evidence="2" id="KW-0472">Membrane</keyword>
<dbReference type="InterPro" id="IPR018580">
    <property type="entry name" value="Uncharacterised_YfhO"/>
</dbReference>
<dbReference type="AlphaFoldDB" id="A0A7C3EMC6"/>
<feature type="transmembrane region" description="Helical" evidence="2">
    <location>
        <begin position="366"/>
        <end position="385"/>
    </location>
</feature>
<feature type="transmembrane region" description="Helical" evidence="2">
    <location>
        <begin position="437"/>
        <end position="456"/>
    </location>
</feature>
<feature type="transmembrane region" description="Helical" evidence="2">
    <location>
        <begin position="476"/>
        <end position="502"/>
    </location>
</feature>
<feature type="region of interest" description="Disordered" evidence="1">
    <location>
        <begin position="1"/>
        <end position="38"/>
    </location>
</feature>
<evidence type="ECO:0000256" key="2">
    <source>
        <dbReference type="SAM" id="Phobius"/>
    </source>
</evidence>
<feature type="transmembrane region" description="Helical" evidence="2">
    <location>
        <begin position="190"/>
        <end position="207"/>
    </location>
</feature>
<evidence type="ECO:0000313" key="3">
    <source>
        <dbReference type="EMBL" id="HEA86495.1"/>
    </source>
</evidence>
<gene>
    <name evidence="3" type="ORF">ENP94_00605</name>
    <name evidence="4" type="ORF">ENS16_04790</name>
</gene>
<keyword evidence="2" id="KW-1133">Transmembrane helix</keyword>
<keyword evidence="2" id="KW-0812">Transmembrane</keyword>
<feature type="transmembrane region" description="Helical" evidence="2">
    <location>
        <begin position="135"/>
        <end position="155"/>
    </location>
</feature>
<dbReference type="EMBL" id="DSLG01000002">
    <property type="protein sequence ID" value="HEA86495.1"/>
    <property type="molecule type" value="Genomic_DNA"/>
</dbReference>
<reference evidence="4" key="1">
    <citation type="journal article" date="2020" name="mSystems">
        <title>Genome- and Community-Level Interaction Insights into Carbon Utilization and Element Cycling Functions of Hydrothermarchaeota in Hydrothermal Sediment.</title>
        <authorList>
            <person name="Zhou Z."/>
            <person name="Liu Y."/>
            <person name="Xu W."/>
            <person name="Pan J."/>
            <person name="Luo Z.H."/>
            <person name="Li M."/>
        </authorList>
    </citation>
    <scope>NUCLEOTIDE SEQUENCE [LARGE SCALE GENOMIC DNA]</scope>
    <source>
        <strain evidence="3">SpSt-265</strain>
        <strain evidence="4">SpSt-465</strain>
    </source>
</reference>
<dbReference type="PANTHER" id="PTHR38454:SF1">
    <property type="entry name" value="INTEGRAL MEMBRANE PROTEIN"/>
    <property type="match status" value="1"/>
</dbReference>
<evidence type="ECO:0008006" key="5">
    <source>
        <dbReference type="Google" id="ProtNLM"/>
    </source>
</evidence>
<dbReference type="PANTHER" id="PTHR38454">
    <property type="entry name" value="INTEGRAL MEMBRANE PROTEIN-RELATED"/>
    <property type="match status" value="1"/>
</dbReference>
<dbReference type="Pfam" id="PF09586">
    <property type="entry name" value="YfhO"/>
    <property type="match status" value="1"/>
</dbReference>
<feature type="transmembrane region" description="Helical" evidence="2">
    <location>
        <begin position="802"/>
        <end position="826"/>
    </location>
</feature>
<feature type="transmembrane region" description="Helical" evidence="2">
    <location>
        <begin position="265"/>
        <end position="285"/>
    </location>
</feature>
<dbReference type="EMBL" id="DSTU01000006">
    <property type="protein sequence ID" value="HFJ53989.1"/>
    <property type="molecule type" value="Genomic_DNA"/>
</dbReference>
<feature type="transmembrane region" description="Helical" evidence="2">
    <location>
        <begin position="405"/>
        <end position="425"/>
    </location>
</feature>
<evidence type="ECO:0000256" key="1">
    <source>
        <dbReference type="SAM" id="MobiDB-lite"/>
    </source>
</evidence>
<feature type="transmembrane region" description="Helical" evidence="2">
    <location>
        <begin position="162"/>
        <end position="184"/>
    </location>
</feature>
<feature type="transmembrane region" description="Helical" evidence="2">
    <location>
        <begin position="45"/>
        <end position="66"/>
    </location>
</feature>
<sequence>MRKRINSGGNKMAKKHHPQKVSPPGKTPAGGADRSRSGPVPENRLHRYALAILFILPLVFFGRFLFGTVMMFGTDFIGGGGYAAHQFMAEYIRKHLTVAFWQPQILSGQPTVAAFFGDLFYPTMLLRLFLPVHVVWAWTFFLQTFIAGLGTYLFLRELKLHTLAAFLAGVAYMFSGSLLTLALAGHDGRLIGSSLMPLALFFITRGINRRQLIWFALTGMTLGLQLLSGHIQKVYYTGLILLAWFIFCFIRTLRQEKNTGLGLRLAGYFVLTMLFAFGLAAVQYLPIYGNLPYGARGAERGYEFATSWSMPIAEILDLLTPRFSGGLENYWSRNPFKLHSEYLGILPLLFALLGLIRTWKNARTRFFFFTFIIALLMAWGGNTPFYRLPYHLLPGLSKFRGPGMIFFLAGFSICVLAGFGIDRLLDRQHSPERKNDLRLLLYAAAALLLLLLFFLAGRNAVTALFNPGARLAQFEANYPALLTGLVWALLVWLIGTGLVVLITRNRLQPQLFSLFTALVMTIDIGIALRLWDNSRGYIRAMPPPQEYFAPDEVVRFLSRDSSCFRVLPLNYERSDEGELWLHNIHSTGGQMPNPLQSYQDFIGAGKSVMFQANNLLNPNFMNLLNVKYVITLNLPEDLSRYDAQTRQIISQLKTYFSQPWFQPVFTGARYAIYQNLRCLPRAFIVFNYQLVNSREELLARLMDSAFDPAHTALLYTDPGLPPLTAPDTTARCTITFYDPNIIRLQAQLSQPGLLILSENYHPDWQVRVDGNSGTLLPAFHTLRAVPLSPGTHQIELTHIPRYFRLGLILTLISIMFLIAIGAISLIPHRKKATPSSG</sequence>
<feature type="transmembrane region" description="Helical" evidence="2">
    <location>
        <begin position="234"/>
        <end position="253"/>
    </location>
</feature>
<feature type="transmembrane region" description="Helical" evidence="2">
    <location>
        <begin position="212"/>
        <end position="228"/>
    </location>
</feature>
<feature type="transmembrane region" description="Helical" evidence="2">
    <location>
        <begin position="342"/>
        <end position="359"/>
    </location>
</feature>
<feature type="transmembrane region" description="Helical" evidence="2">
    <location>
        <begin position="511"/>
        <end position="531"/>
    </location>
</feature>
<comment type="caution">
    <text evidence="4">The sequence shown here is derived from an EMBL/GenBank/DDBJ whole genome shotgun (WGS) entry which is preliminary data.</text>
</comment>
<protein>
    <recommendedName>
        <fullName evidence="5">YfhO family protein</fullName>
    </recommendedName>
</protein>
<organism evidence="4">
    <name type="scientific">candidate division WOR-3 bacterium</name>
    <dbReference type="NCBI Taxonomy" id="2052148"/>
    <lineage>
        <taxon>Bacteria</taxon>
        <taxon>Bacteria division WOR-3</taxon>
    </lineage>
</organism>
<evidence type="ECO:0000313" key="4">
    <source>
        <dbReference type="EMBL" id="HFJ53989.1"/>
    </source>
</evidence>
<accession>A0A7C3EMC6</accession>
<proteinExistence type="predicted"/>
<name>A0A7C3EMC6_UNCW3</name>